<dbReference type="GO" id="GO:0016020">
    <property type="term" value="C:membrane"/>
    <property type="evidence" value="ECO:0007669"/>
    <property type="project" value="UniProtKB-SubCell"/>
</dbReference>
<feature type="transmembrane region" description="Helical" evidence="5">
    <location>
        <begin position="203"/>
        <end position="225"/>
    </location>
</feature>
<feature type="transmembrane region" description="Helical" evidence="5">
    <location>
        <begin position="410"/>
        <end position="429"/>
    </location>
</feature>
<feature type="transmembrane region" description="Helical" evidence="5">
    <location>
        <begin position="435"/>
        <end position="458"/>
    </location>
</feature>
<dbReference type="CDD" id="cd17317">
    <property type="entry name" value="MFS_SLC22"/>
    <property type="match status" value="1"/>
</dbReference>
<evidence type="ECO:0000256" key="2">
    <source>
        <dbReference type="ARBA" id="ARBA00022692"/>
    </source>
</evidence>
<dbReference type="GO" id="GO:0022857">
    <property type="term" value="F:transmembrane transporter activity"/>
    <property type="evidence" value="ECO:0007669"/>
    <property type="project" value="InterPro"/>
</dbReference>
<dbReference type="SUPFAM" id="SSF103473">
    <property type="entry name" value="MFS general substrate transporter"/>
    <property type="match status" value="1"/>
</dbReference>
<sequence>MTEKHEVEEEKMIDLDHVLVNELGQFGRYQLLFMFLVALPMMSSAFFSDYIFIASALEHRCLVPECGELNKSVPFKPEWITNAIPLDPATSKSKTCERYASAHSGGNGTMDNCPAELFDLSNIVECNGFVYERNNSVVYDFDLGCQEWLRSLAGTLSSLGTLLVLPFIGYISDHFGRRVALIISIFNTAAIGVVKAFSTDYVMFLVLQLLETTLGGGLFSSGYIFAAELVGPKYRVFATATSSSTFATGQVILGAVAWAVQPWRLLVLTLYIPIFLLLSYYWILPESIRWLLSKRRYSEAKRVLENVARTNGKKISEKSVHALMNPSADNSVKKEGRNLIRSIFRSQVLLRRVCTTPIWWMTTTFVYYGLSINSTSLSSTMYLNYILTVAIEIPGFYTAVLTLDRFGRKPTLCIGFFFSAVCNIAFVFIDTELSALRLCIYLAGKFGISLVFTSLYLYTSELYPTEFRHSLLGFSSMIGRIGSVCAPLTPMLVVYWHGIPNTMFAILGLISGLLVLTQPETLGTKLPDTLEEAENIGTT</sequence>
<feature type="transmembrane region" description="Helical" evidence="5">
    <location>
        <begin position="179"/>
        <end position="197"/>
    </location>
</feature>
<dbReference type="Gene3D" id="1.20.1250.20">
    <property type="entry name" value="MFS general substrate transporter like domains"/>
    <property type="match status" value="1"/>
</dbReference>
<evidence type="ECO:0000313" key="8">
    <source>
        <dbReference type="Proteomes" id="UP001497472"/>
    </source>
</evidence>
<gene>
    <name evidence="7" type="ORF">LNINA_LOCUS13911</name>
</gene>
<evidence type="ECO:0000256" key="4">
    <source>
        <dbReference type="ARBA" id="ARBA00023136"/>
    </source>
</evidence>
<evidence type="ECO:0000256" key="5">
    <source>
        <dbReference type="SAM" id="Phobius"/>
    </source>
</evidence>
<keyword evidence="3 5" id="KW-1133">Transmembrane helix</keyword>
<evidence type="ECO:0000313" key="7">
    <source>
        <dbReference type="EMBL" id="CAK1555073.1"/>
    </source>
</evidence>
<dbReference type="PROSITE" id="PS00216">
    <property type="entry name" value="SUGAR_TRANSPORT_1"/>
    <property type="match status" value="2"/>
</dbReference>
<keyword evidence="8" id="KW-1185">Reference proteome</keyword>
<evidence type="ECO:0000256" key="3">
    <source>
        <dbReference type="ARBA" id="ARBA00022989"/>
    </source>
</evidence>
<evidence type="ECO:0000259" key="6">
    <source>
        <dbReference type="PROSITE" id="PS50850"/>
    </source>
</evidence>
<dbReference type="PROSITE" id="PS50850">
    <property type="entry name" value="MFS"/>
    <property type="match status" value="1"/>
</dbReference>
<name>A0AAV1K312_9NEOP</name>
<dbReference type="AlphaFoldDB" id="A0AAV1K312"/>
<dbReference type="InterPro" id="IPR036259">
    <property type="entry name" value="MFS_trans_sf"/>
</dbReference>
<evidence type="ECO:0000256" key="1">
    <source>
        <dbReference type="ARBA" id="ARBA00004141"/>
    </source>
</evidence>
<dbReference type="InterPro" id="IPR005829">
    <property type="entry name" value="Sugar_transporter_CS"/>
</dbReference>
<comment type="caution">
    <text evidence="7">The sequence shown here is derived from an EMBL/GenBank/DDBJ whole genome shotgun (WGS) entry which is preliminary data.</text>
</comment>
<organism evidence="7 8">
    <name type="scientific">Leptosia nina</name>
    <dbReference type="NCBI Taxonomy" id="320188"/>
    <lineage>
        <taxon>Eukaryota</taxon>
        <taxon>Metazoa</taxon>
        <taxon>Ecdysozoa</taxon>
        <taxon>Arthropoda</taxon>
        <taxon>Hexapoda</taxon>
        <taxon>Insecta</taxon>
        <taxon>Pterygota</taxon>
        <taxon>Neoptera</taxon>
        <taxon>Endopterygota</taxon>
        <taxon>Lepidoptera</taxon>
        <taxon>Glossata</taxon>
        <taxon>Ditrysia</taxon>
        <taxon>Papilionoidea</taxon>
        <taxon>Pieridae</taxon>
        <taxon>Pierinae</taxon>
        <taxon>Leptosia</taxon>
    </lineage>
</organism>
<proteinExistence type="predicted"/>
<comment type="subcellular location">
    <subcellularLocation>
        <location evidence="1">Membrane</location>
        <topology evidence="1">Multi-pass membrane protein</topology>
    </subcellularLocation>
</comment>
<feature type="transmembrane region" description="Helical" evidence="5">
    <location>
        <begin position="349"/>
        <end position="370"/>
    </location>
</feature>
<reference evidence="7 8" key="1">
    <citation type="submission" date="2023-11" db="EMBL/GenBank/DDBJ databases">
        <authorList>
            <person name="Okamura Y."/>
        </authorList>
    </citation>
    <scope>NUCLEOTIDE SEQUENCE [LARGE SCALE GENOMIC DNA]</scope>
</reference>
<accession>A0AAV1K312</accession>
<feature type="transmembrane region" description="Helical" evidence="5">
    <location>
        <begin position="148"/>
        <end position="172"/>
    </location>
</feature>
<feature type="transmembrane region" description="Helical" evidence="5">
    <location>
        <begin position="31"/>
        <end position="53"/>
    </location>
</feature>
<feature type="transmembrane region" description="Helical" evidence="5">
    <location>
        <begin position="495"/>
        <end position="516"/>
    </location>
</feature>
<dbReference type="InterPro" id="IPR020846">
    <property type="entry name" value="MFS_dom"/>
</dbReference>
<dbReference type="Pfam" id="PF00083">
    <property type="entry name" value="Sugar_tr"/>
    <property type="match status" value="1"/>
</dbReference>
<dbReference type="Proteomes" id="UP001497472">
    <property type="component" value="Unassembled WGS sequence"/>
</dbReference>
<dbReference type="EMBL" id="CAVLEF010000280">
    <property type="protein sequence ID" value="CAK1555073.1"/>
    <property type="molecule type" value="Genomic_DNA"/>
</dbReference>
<feature type="transmembrane region" description="Helical" evidence="5">
    <location>
        <begin position="382"/>
        <end position="403"/>
    </location>
</feature>
<dbReference type="InterPro" id="IPR005828">
    <property type="entry name" value="MFS_sugar_transport-like"/>
</dbReference>
<keyword evidence="2 5" id="KW-0812">Transmembrane</keyword>
<feature type="transmembrane region" description="Helical" evidence="5">
    <location>
        <begin position="265"/>
        <end position="284"/>
    </location>
</feature>
<dbReference type="PANTHER" id="PTHR24064">
    <property type="entry name" value="SOLUTE CARRIER FAMILY 22 MEMBER"/>
    <property type="match status" value="1"/>
</dbReference>
<feature type="domain" description="Major facilitator superfamily (MFS) profile" evidence="6">
    <location>
        <begin position="100"/>
        <end position="523"/>
    </location>
</feature>
<feature type="transmembrane region" description="Helical" evidence="5">
    <location>
        <begin position="237"/>
        <end position="259"/>
    </location>
</feature>
<protein>
    <recommendedName>
        <fullName evidence="6">Major facilitator superfamily (MFS) profile domain-containing protein</fullName>
    </recommendedName>
</protein>
<keyword evidence="4 5" id="KW-0472">Membrane</keyword>